<dbReference type="AlphaFoldDB" id="A0A398BF58"/>
<protein>
    <submittedName>
        <fullName evidence="1">Uncharacterized protein</fullName>
    </submittedName>
</protein>
<sequence length="181" mass="20992">MDKKYKQIEFFAGNTVEQAVSELLSYREKGKLACGEFNGVTLYSDTVTMDSAYQRITGKTKAEFDKEQQEWREDYKRKEQEHKERIPELSKVWKGKGREILAEDKWNLWDDIVPIRLGDLYRGMELGNCLDIVKILNNNGTLDEAKEVIENQGHSGMSFGLVCAMIKEFCDRGNEFVNYVK</sequence>
<accession>A0A398BF58</accession>
<name>A0A398BF58_9BACI</name>
<dbReference type="RefSeq" id="WP_119110911.1">
    <property type="nucleotide sequence ID" value="NZ_CBCSEO010000001.1"/>
</dbReference>
<comment type="caution">
    <text evidence="1">The sequence shown here is derived from an EMBL/GenBank/DDBJ whole genome shotgun (WGS) entry which is preliminary data.</text>
</comment>
<gene>
    <name evidence="1" type="ORF">D1970_00415</name>
</gene>
<reference evidence="1 2" key="1">
    <citation type="submission" date="2018-08" db="EMBL/GenBank/DDBJ databases">
        <title>Bacillus jemisoniae sp. nov., Bacillus chryseoplanitiae sp. nov., Bacillus resnikiae sp. nov., and Bacillus frankliniae sp. nov., isolated from Viking spacecraft and associated surfaces.</title>
        <authorList>
            <person name="Seuylemezian A."/>
            <person name="Vaishampayan P."/>
        </authorList>
    </citation>
    <scope>NUCLEOTIDE SEQUENCE [LARGE SCALE GENOMIC DNA]</scope>
    <source>
        <strain evidence="1 2">JJ-247</strain>
    </source>
</reference>
<evidence type="ECO:0000313" key="2">
    <source>
        <dbReference type="Proteomes" id="UP000265816"/>
    </source>
</evidence>
<dbReference type="OrthoDB" id="2678087at2"/>
<proteinExistence type="predicted"/>
<dbReference type="Proteomes" id="UP000265816">
    <property type="component" value="Unassembled WGS sequence"/>
</dbReference>
<evidence type="ECO:0000313" key="1">
    <source>
        <dbReference type="EMBL" id="RID88999.1"/>
    </source>
</evidence>
<dbReference type="EMBL" id="QWVT01000001">
    <property type="protein sequence ID" value="RID88999.1"/>
    <property type="molecule type" value="Genomic_DNA"/>
</dbReference>
<keyword evidence="2" id="KW-1185">Reference proteome</keyword>
<organism evidence="1 2">
    <name type="scientific">Mesobacillus zeae</name>
    <dbReference type="NCBI Taxonomy" id="1917180"/>
    <lineage>
        <taxon>Bacteria</taxon>
        <taxon>Bacillati</taxon>
        <taxon>Bacillota</taxon>
        <taxon>Bacilli</taxon>
        <taxon>Bacillales</taxon>
        <taxon>Bacillaceae</taxon>
        <taxon>Mesobacillus</taxon>
    </lineage>
</organism>